<proteinExistence type="predicted"/>
<evidence type="ECO:0000313" key="3">
    <source>
        <dbReference type="Proteomes" id="UP001175000"/>
    </source>
</evidence>
<comment type="caution">
    <text evidence="2">The sequence shown here is derived from an EMBL/GenBank/DDBJ whole genome shotgun (WGS) entry which is preliminary data.</text>
</comment>
<evidence type="ECO:0000313" key="2">
    <source>
        <dbReference type="EMBL" id="KAK0625947.1"/>
    </source>
</evidence>
<dbReference type="Pfam" id="PF06985">
    <property type="entry name" value="HET"/>
    <property type="match status" value="1"/>
</dbReference>
<dbReference type="EMBL" id="JAULSU010000002">
    <property type="protein sequence ID" value="KAK0625947.1"/>
    <property type="molecule type" value="Genomic_DNA"/>
</dbReference>
<dbReference type="AlphaFoldDB" id="A0AA39X2U5"/>
<gene>
    <name evidence="2" type="ORF">B0T14DRAFT_89204</name>
</gene>
<name>A0AA39X2U5_9PEZI</name>
<feature type="domain" description="Heterokaryon incompatibility" evidence="1">
    <location>
        <begin position="2"/>
        <end position="69"/>
    </location>
</feature>
<dbReference type="Proteomes" id="UP001175000">
    <property type="component" value="Unassembled WGS sequence"/>
</dbReference>
<dbReference type="InterPro" id="IPR010730">
    <property type="entry name" value="HET"/>
</dbReference>
<evidence type="ECO:0000259" key="1">
    <source>
        <dbReference type="Pfam" id="PF06985"/>
    </source>
</evidence>
<organism evidence="2 3">
    <name type="scientific">Immersiella caudata</name>
    <dbReference type="NCBI Taxonomy" id="314043"/>
    <lineage>
        <taxon>Eukaryota</taxon>
        <taxon>Fungi</taxon>
        <taxon>Dikarya</taxon>
        <taxon>Ascomycota</taxon>
        <taxon>Pezizomycotina</taxon>
        <taxon>Sordariomycetes</taxon>
        <taxon>Sordariomycetidae</taxon>
        <taxon>Sordariales</taxon>
        <taxon>Lasiosphaeriaceae</taxon>
        <taxon>Immersiella</taxon>
    </lineage>
</organism>
<reference evidence="2" key="1">
    <citation type="submission" date="2023-06" db="EMBL/GenBank/DDBJ databases">
        <title>Genome-scale phylogeny and comparative genomics of the fungal order Sordariales.</title>
        <authorList>
            <consortium name="Lawrence Berkeley National Laboratory"/>
            <person name="Hensen N."/>
            <person name="Bonometti L."/>
            <person name="Westerberg I."/>
            <person name="Brannstrom I.O."/>
            <person name="Guillou S."/>
            <person name="Cros-Aarteil S."/>
            <person name="Calhoun S."/>
            <person name="Haridas S."/>
            <person name="Kuo A."/>
            <person name="Mondo S."/>
            <person name="Pangilinan J."/>
            <person name="Riley R."/>
            <person name="Labutti K."/>
            <person name="Andreopoulos B."/>
            <person name="Lipzen A."/>
            <person name="Chen C."/>
            <person name="Yanf M."/>
            <person name="Daum C."/>
            <person name="Ng V."/>
            <person name="Clum A."/>
            <person name="Steindorff A."/>
            <person name="Ohm R."/>
            <person name="Martin F."/>
            <person name="Silar P."/>
            <person name="Natvig D."/>
            <person name="Lalanne C."/>
            <person name="Gautier V."/>
            <person name="Ament-Velasquez S.L."/>
            <person name="Kruys A."/>
            <person name="Hutchinson M.I."/>
            <person name="Powell A.J."/>
            <person name="Barry K."/>
            <person name="Miller A.N."/>
            <person name="Grigoriev I.V."/>
            <person name="Debuchy R."/>
            <person name="Gladieux P."/>
            <person name="Thoren M.H."/>
            <person name="Johannesson H."/>
        </authorList>
    </citation>
    <scope>NUCLEOTIDE SEQUENCE</scope>
    <source>
        <strain evidence="2">CBS 606.72</strain>
    </source>
</reference>
<sequence>MALRAIQRVDRPVFLWIDQICINQSDPDEKSRQIPPTDRIYFMSDKNNGWPSESTSRPDLAMDYLHDIGTRAQVSGLGSLDDNILQVILSDEDAESDILQIDPTFQALRW</sequence>
<accession>A0AA39X2U5</accession>
<protein>
    <recommendedName>
        <fullName evidence="1">Heterokaryon incompatibility domain-containing protein</fullName>
    </recommendedName>
</protein>
<keyword evidence="3" id="KW-1185">Reference proteome</keyword>